<dbReference type="GO" id="GO:0005634">
    <property type="term" value="C:nucleus"/>
    <property type="evidence" value="ECO:0007669"/>
    <property type="project" value="UniProtKB-SubCell"/>
</dbReference>
<reference evidence="9 10" key="1">
    <citation type="submission" date="2018-05" db="EMBL/GenBank/DDBJ databases">
        <title>Genome sequencing and assembly of the regulated plant pathogen Lachnellula willkommii and related sister species for the development of diagnostic species identification markers.</title>
        <authorList>
            <person name="Giroux E."/>
            <person name="Bilodeau G."/>
        </authorList>
    </citation>
    <scope>NUCLEOTIDE SEQUENCE [LARGE SCALE GENOMIC DNA]</scope>
    <source>
        <strain evidence="9 10">CBS 197.66</strain>
    </source>
</reference>
<gene>
    <name evidence="9" type="primary">yaf9</name>
    <name evidence="9" type="ORF">LSUB1_G004430</name>
</gene>
<feature type="coiled-coil region" evidence="6">
    <location>
        <begin position="232"/>
        <end position="270"/>
    </location>
</feature>
<proteinExistence type="predicted"/>
<dbReference type="InterPro" id="IPR055129">
    <property type="entry name" value="YEATS_dom"/>
</dbReference>
<name>A0A8H8UE12_9HELO</name>
<dbReference type="OrthoDB" id="16041at2759"/>
<accession>A0A8H8UE12</accession>
<feature type="domain" description="YEATS" evidence="8">
    <location>
        <begin position="27"/>
        <end position="186"/>
    </location>
</feature>
<keyword evidence="3" id="KW-0804">Transcription</keyword>
<sequence>EASCNSSSKSTNLPPTQNMAPPNNQKRMKGIQVFRPFVFGSTAKLFDPITNPKPPGTPEDHTHSWTVFVKGVDDTDITYWCRKVQFKLHESIPNPLRTIENINPGTPFQVHETGWGEFEINIKLYYTPESLEKPQTFYHHLRLHPYGLTEAEKDAMKLLPSIVSHCYEEQLFNEPYEQFYNMLTSPVERGKGKGTKMMKGGMVGSSGERTALIPLTSRPDQPFSRETEKLEIKRLMEARAKIQVMNASAQEELKAKEDELKKLKAELKGIGA</sequence>
<dbReference type="Proteomes" id="UP000462212">
    <property type="component" value="Unassembled WGS sequence"/>
</dbReference>
<evidence type="ECO:0000313" key="10">
    <source>
        <dbReference type="Proteomes" id="UP000462212"/>
    </source>
</evidence>
<dbReference type="Pfam" id="PF03366">
    <property type="entry name" value="YEATS"/>
    <property type="match status" value="1"/>
</dbReference>
<evidence type="ECO:0000256" key="1">
    <source>
        <dbReference type="ARBA" id="ARBA00022408"/>
    </source>
</evidence>
<keyword evidence="6" id="KW-0175">Coiled coil</keyword>
<dbReference type="PANTHER" id="PTHR47573:SF1">
    <property type="entry name" value="PROTEIN AF-9 HOMOLOG"/>
    <property type="match status" value="1"/>
</dbReference>
<protein>
    <recommendedName>
        <fullName evidence="1">Protein AF-9 homolog</fullName>
    </recommendedName>
</protein>
<keyword evidence="10" id="KW-1185">Reference proteome</keyword>
<evidence type="ECO:0000313" key="9">
    <source>
        <dbReference type="EMBL" id="TVY40679.1"/>
    </source>
</evidence>
<dbReference type="EMBL" id="QGMJ01000168">
    <property type="protein sequence ID" value="TVY40679.1"/>
    <property type="molecule type" value="Genomic_DNA"/>
</dbReference>
<evidence type="ECO:0000256" key="3">
    <source>
        <dbReference type="ARBA" id="ARBA00023163"/>
    </source>
</evidence>
<evidence type="ECO:0000256" key="5">
    <source>
        <dbReference type="PROSITE-ProRule" id="PRU00376"/>
    </source>
</evidence>
<keyword evidence="2" id="KW-0805">Transcription regulation</keyword>
<dbReference type="PANTHER" id="PTHR47573">
    <property type="entry name" value="PROTEIN AF-9 HOMOLOG"/>
    <property type="match status" value="1"/>
</dbReference>
<evidence type="ECO:0000256" key="4">
    <source>
        <dbReference type="ARBA" id="ARBA00023242"/>
    </source>
</evidence>
<evidence type="ECO:0000259" key="8">
    <source>
        <dbReference type="PROSITE" id="PS51037"/>
    </source>
</evidence>
<keyword evidence="4 5" id="KW-0539">Nucleus</keyword>
<feature type="non-terminal residue" evidence="9">
    <location>
        <position position="1"/>
    </location>
</feature>
<dbReference type="InterPro" id="IPR005033">
    <property type="entry name" value="YEATS"/>
</dbReference>
<dbReference type="GO" id="GO:0000785">
    <property type="term" value="C:chromatin"/>
    <property type="evidence" value="ECO:0007669"/>
    <property type="project" value="UniProtKB-ARBA"/>
</dbReference>
<evidence type="ECO:0000256" key="2">
    <source>
        <dbReference type="ARBA" id="ARBA00023015"/>
    </source>
</evidence>
<dbReference type="CDD" id="cd16908">
    <property type="entry name" value="YEATS_Yaf9_like"/>
    <property type="match status" value="1"/>
</dbReference>
<comment type="subcellular location">
    <subcellularLocation>
        <location evidence="5">Nucleus</location>
    </subcellularLocation>
</comment>
<dbReference type="AlphaFoldDB" id="A0A8H8UE12"/>
<dbReference type="Gene3D" id="2.60.40.1970">
    <property type="entry name" value="YEATS domain"/>
    <property type="match status" value="1"/>
</dbReference>
<evidence type="ECO:0000256" key="6">
    <source>
        <dbReference type="SAM" id="Coils"/>
    </source>
</evidence>
<feature type="region of interest" description="Disordered" evidence="7">
    <location>
        <begin position="1"/>
        <end position="24"/>
    </location>
</feature>
<evidence type="ECO:0000256" key="7">
    <source>
        <dbReference type="SAM" id="MobiDB-lite"/>
    </source>
</evidence>
<dbReference type="PROSITE" id="PS51037">
    <property type="entry name" value="YEATS"/>
    <property type="match status" value="1"/>
</dbReference>
<comment type="caution">
    <text evidence="9">The sequence shown here is derived from an EMBL/GenBank/DDBJ whole genome shotgun (WGS) entry which is preliminary data.</text>
</comment>
<dbReference type="InterPro" id="IPR038704">
    <property type="entry name" value="YEAST_sf"/>
</dbReference>
<dbReference type="GO" id="GO:0006355">
    <property type="term" value="P:regulation of DNA-templated transcription"/>
    <property type="evidence" value="ECO:0007669"/>
    <property type="project" value="InterPro"/>
</dbReference>
<organism evidence="9 10">
    <name type="scientific">Lachnellula subtilissima</name>
    <dbReference type="NCBI Taxonomy" id="602034"/>
    <lineage>
        <taxon>Eukaryota</taxon>
        <taxon>Fungi</taxon>
        <taxon>Dikarya</taxon>
        <taxon>Ascomycota</taxon>
        <taxon>Pezizomycotina</taxon>
        <taxon>Leotiomycetes</taxon>
        <taxon>Helotiales</taxon>
        <taxon>Lachnaceae</taxon>
        <taxon>Lachnellula</taxon>
    </lineage>
</organism>